<dbReference type="AlphaFoldDB" id="A0A7V8GNY1"/>
<proteinExistence type="predicted"/>
<name>A0A7V8GNY1_9GAMM</name>
<dbReference type="GO" id="GO:0003677">
    <property type="term" value="F:DNA binding"/>
    <property type="evidence" value="ECO:0007669"/>
    <property type="project" value="UniProtKB-UniRule"/>
</dbReference>
<comment type="caution">
    <text evidence="3">The sequence shown here is derived from an EMBL/GenBank/DDBJ whole genome shotgun (WGS) entry which is preliminary data.</text>
</comment>
<sequence>MLVKLTSKRRITLPTAVVPSLGEAEYFEVTIEGDRIVLTPVPTQKAYAVREKLRRLGITEQDVEAALDWAHQQ</sequence>
<dbReference type="SUPFAM" id="SSF89447">
    <property type="entry name" value="AbrB/MazE/MraZ-like"/>
    <property type="match status" value="1"/>
</dbReference>
<dbReference type="InterPro" id="IPR037914">
    <property type="entry name" value="SpoVT-AbrB_sf"/>
</dbReference>
<evidence type="ECO:0000256" key="1">
    <source>
        <dbReference type="PROSITE-ProRule" id="PRU01076"/>
    </source>
</evidence>
<keyword evidence="1" id="KW-0238">DNA-binding</keyword>
<keyword evidence="4" id="KW-1185">Reference proteome</keyword>
<dbReference type="InterPro" id="IPR007159">
    <property type="entry name" value="SpoVT-AbrB_dom"/>
</dbReference>
<evidence type="ECO:0000313" key="4">
    <source>
        <dbReference type="Proteomes" id="UP000462066"/>
    </source>
</evidence>
<gene>
    <name evidence="3" type="ORF">B1992_05135</name>
</gene>
<feature type="domain" description="SpoVT-AbrB" evidence="2">
    <location>
        <begin position="1"/>
        <end position="43"/>
    </location>
</feature>
<dbReference type="PROSITE" id="PS51740">
    <property type="entry name" value="SPOVT_ABRB"/>
    <property type="match status" value="1"/>
</dbReference>
<organism evidence="3 4">
    <name type="scientific">Pseudoxanthomonas broegbernensis</name>
    <dbReference type="NCBI Taxonomy" id="83619"/>
    <lineage>
        <taxon>Bacteria</taxon>
        <taxon>Pseudomonadati</taxon>
        <taxon>Pseudomonadota</taxon>
        <taxon>Gammaproteobacteria</taxon>
        <taxon>Lysobacterales</taxon>
        <taxon>Lysobacteraceae</taxon>
        <taxon>Pseudoxanthomonas</taxon>
    </lineage>
</organism>
<reference evidence="3 4" key="1">
    <citation type="submission" date="2017-10" db="EMBL/GenBank/DDBJ databases">
        <title>Whole genome sequencing of Pseudoxanthomonas broegbernensis DSM 12573(T).</title>
        <authorList>
            <person name="Kumar S."/>
            <person name="Bansal K."/>
            <person name="Kaur A."/>
            <person name="Patil P."/>
            <person name="Sharma S."/>
            <person name="Patil P.B."/>
        </authorList>
    </citation>
    <scope>NUCLEOTIDE SEQUENCE [LARGE SCALE GENOMIC DNA]</scope>
    <source>
        <strain evidence="3 4">DSM 12573</strain>
    </source>
</reference>
<dbReference type="EMBL" id="MWIP01000003">
    <property type="protein sequence ID" value="KAF1687360.1"/>
    <property type="molecule type" value="Genomic_DNA"/>
</dbReference>
<evidence type="ECO:0000259" key="2">
    <source>
        <dbReference type="PROSITE" id="PS51740"/>
    </source>
</evidence>
<protein>
    <submittedName>
        <fullName evidence="3">AbrB family transcriptional regulator</fullName>
    </submittedName>
</protein>
<dbReference type="Proteomes" id="UP000462066">
    <property type="component" value="Unassembled WGS sequence"/>
</dbReference>
<evidence type="ECO:0000313" key="3">
    <source>
        <dbReference type="EMBL" id="KAF1687360.1"/>
    </source>
</evidence>
<accession>A0A7V8GNY1</accession>
<dbReference type="RefSeq" id="WP_162310379.1">
    <property type="nucleotide sequence ID" value="NZ_JACHGU010000005.1"/>
</dbReference>